<feature type="non-terminal residue" evidence="1">
    <location>
        <position position="1"/>
    </location>
</feature>
<proteinExistence type="predicted"/>
<sequence length="69" mass="8315">EEVKRTNSNKKERNLEIIKESEVNKIIADLTNILWEKKKIEVEIKIERKTENNLQKYLIICQIVQEMCQ</sequence>
<keyword evidence="2" id="KW-1185">Reference proteome</keyword>
<accession>A0ABN7XAK7</accession>
<name>A0ABN7XAK7_GIGMA</name>
<dbReference type="EMBL" id="CAJVQB010109571">
    <property type="protein sequence ID" value="CAG8852072.1"/>
    <property type="molecule type" value="Genomic_DNA"/>
</dbReference>
<evidence type="ECO:0000313" key="2">
    <source>
        <dbReference type="Proteomes" id="UP000789901"/>
    </source>
</evidence>
<reference evidence="1 2" key="1">
    <citation type="submission" date="2021-06" db="EMBL/GenBank/DDBJ databases">
        <authorList>
            <person name="Kallberg Y."/>
            <person name="Tangrot J."/>
            <person name="Rosling A."/>
        </authorList>
    </citation>
    <scope>NUCLEOTIDE SEQUENCE [LARGE SCALE GENOMIC DNA]</scope>
    <source>
        <strain evidence="1 2">120-4 pot B 10/14</strain>
    </source>
</reference>
<evidence type="ECO:0000313" key="1">
    <source>
        <dbReference type="EMBL" id="CAG8852072.1"/>
    </source>
</evidence>
<gene>
    <name evidence="1" type="ORF">GMARGA_LOCUS41050</name>
</gene>
<dbReference type="Proteomes" id="UP000789901">
    <property type="component" value="Unassembled WGS sequence"/>
</dbReference>
<comment type="caution">
    <text evidence="1">The sequence shown here is derived from an EMBL/GenBank/DDBJ whole genome shotgun (WGS) entry which is preliminary data.</text>
</comment>
<protein>
    <submittedName>
        <fullName evidence="1">1473_t:CDS:1</fullName>
    </submittedName>
</protein>
<organism evidence="1 2">
    <name type="scientific">Gigaspora margarita</name>
    <dbReference type="NCBI Taxonomy" id="4874"/>
    <lineage>
        <taxon>Eukaryota</taxon>
        <taxon>Fungi</taxon>
        <taxon>Fungi incertae sedis</taxon>
        <taxon>Mucoromycota</taxon>
        <taxon>Glomeromycotina</taxon>
        <taxon>Glomeromycetes</taxon>
        <taxon>Diversisporales</taxon>
        <taxon>Gigasporaceae</taxon>
        <taxon>Gigaspora</taxon>
    </lineage>
</organism>